<evidence type="ECO:0000259" key="1">
    <source>
        <dbReference type="Pfam" id="PF01636"/>
    </source>
</evidence>
<comment type="caution">
    <text evidence="2">The sequence shown here is derived from an EMBL/GenBank/DDBJ whole genome shotgun (WGS) entry which is preliminary data.</text>
</comment>
<dbReference type="PANTHER" id="PTHR21064">
    <property type="entry name" value="AMINOGLYCOSIDE PHOSPHOTRANSFERASE DOMAIN-CONTAINING PROTEIN-RELATED"/>
    <property type="match status" value="1"/>
</dbReference>
<evidence type="ECO:0000313" key="3">
    <source>
        <dbReference type="Proteomes" id="UP001473063"/>
    </source>
</evidence>
<evidence type="ECO:0000313" key="2">
    <source>
        <dbReference type="EMBL" id="MEQ2369707.1"/>
    </source>
</evidence>
<dbReference type="Pfam" id="PF01636">
    <property type="entry name" value="APH"/>
    <property type="match status" value="1"/>
</dbReference>
<organism evidence="2 3">
    <name type="scientific">Blautia aquisgranensis</name>
    <dbReference type="NCBI Taxonomy" id="3133153"/>
    <lineage>
        <taxon>Bacteria</taxon>
        <taxon>Bacillati</taxon>
        <taxon>Bacillota</taxon>
        <taxon>Clostridia</taxon>
        <taxon>Lachnospirales</taxon>
        <taxon>Lachnospiraceae</taxon>
        <taxon>Blautia</taxon>
    </lineage>
</organism>
<reference evidence="2 3" key="1">
    <citation type="submission" date="2024-03" db="EMBL/GenBank/DDBJ databases">
        <title>Human intestinal bacterial collection.</title>
        <authorList>
            <person name="Pauvert C."/>
            <person name="Hitch T.C.A."/>
            <person name="Clavel T."/>
        </authorList>
    </citation>
    <scope>NUCLEOTIDE SEQUENCE [LARGE SCALE GENOMIC DNA]</scope>
    <source>
        <strain evidence="2 3">CLA-JM-H16</strain>
    </source>
</reference>
<feature type="domain" description="Aminoglycoside phosphotransferase" evidence="1">
    <location>
        <begin position="154"/>
        <end position="263"/>
    </location>
</feature>
<dbReference type="Proteomes" id="UP001473063">
    <property type="component" value="Unassembled WGS sequence"/>
</dbReference>
<dbReference type="EMBL" id="JBBMEJ010000001">
    <property type="protein sequence ID" value="MEQ2369707.1"/>
    <property type="molecule type" value="Genomic_DNA"/>
</dbReference>
<dbReference type="InterPro" id="IPR050249">
    <property type="entry name" value="Pseudomonas-type_ThrB"/>
</dbReference>
<proteinExistence type="predicted"/>
<dbReference type="Gene3D" id="3.90.1200.10">
    <property type="match status" value="1"/>
</dbReference>
<name>A0ABV1BAP9_9FIRM</name>
<sequence>MSCISEEKIRKIAGQFDFTGELVSWSPCGSGHINGTWLLRYRIGNMGSIKVILQKINLEIFQNPDELMENISGVTEHLKKKIIENDGDPEREVLNLIPTKEGKNYLQDADGECWRAYIFITDAVSYDLVEKPEDFYESAVAFGRFQEMLADYPAETLHETIKGFHDTKKRFQTLKKAVECDSFRRAEKVQDEIDFAMQHEELAGIFGEFLQKGEIPLRVTHNDTKLNNVMIDIFTGKGICVVDLDTVMPGLAMDDFGDAIRFGASTALEDEKDLSKVSCDMGLYEIYVKGFLESCGDKLTPKEIELLPMGAKVMTYECGIRFLTDYLEGDHYFKTDWEGQNLDRCRTQFKLLSDMEKKWDIMQEIVNRYKPE</sequence>
<dbReference type="InterPro" id="IPR002575">
    <property type="entry name" value="Aminoglycoside_PTrfase"/>
</dbReference>
<dbReference type="RefSeq" id="WP_349055888.1">
    <property type="nucleotide sequence ID" value="NZ_JBBMEJ010000001.1"/>
</dbReference>
<keyword evidence="3" id="KW-1185">Reference proteome</keyword>
<dbReference type="InterPro" id="IPR011009">
    <property type="entry name" value="Kinase-like_dom_sf"/>
</dbReference>
<accession>A0ABV1BAP9</accession>
<dbReference type="PANTHER" id="PTHR21064:SF5">
    <property type="entry name" value="SLR1880 PROTEIN"/>
    <property type="match status" value="1"/>
</dbReference>
<gene>
    <name evidence="2" type="ORF">WMO28_01895</name>
</gene>
<protein>
    <submittedName>
        <fullName evidence="2">Phosphotransferase</fullName>
    </submittedName>
</protein>
<dbReference type="SUPFAM" id="SSF56112">
    <property type="entry name" value="Protein kinase-like (PK-like)"/>
    <property type="match status" value="1"/>
</dbReference>